<evidence type="ECO:0000256" key="6">
    <source>
        <dbReference type="ARBA" id="ARBA00024145"/>
    </source>
</evidence>
<comment type="similarity">
    <text evidence="2">Belongs to the Golgi pH regulator (TC 1.A.38) family.</text>
</comment>
<keyword evidence="3 9" id="KW-0812">Transmembrane</keyword>
<sequence length="401" mass="46809">LVTSSSSCSCAPSQVFFFGFGWLFFMRQLFKDYEVRQYVVQVVFSVTFAFSCTMFELIIFEILGALSSSSRYFHWKLNLYVILLVLIFVVPFYIGYFVVSNIRLLQRQKLLFACVVWFTFMYFFWKLGDPFPILSPKHGILSIEQLISRVGVIGVTLMALLSGFGAVNCPYTYMSYFLRNVTDSDILALERRLLQTMDMIVSKKKRIAMTRRQMYQRGEDQSKQTGFWGMIKSVTSSPPGSENLSLIQQEVDALEELSRQLFLETVDLQATKERIEYSKTFQGKYFNFLGYFFSIYCVWKIFMVKFWSQHISFILVGIIIVTSIRGLLITLTKGMYFVSSVLLMRMSMPLEYRTIVTQVLGELQFNFYHRWFDVIFLVSALSSILFLYLAHKQAPEKHMTM</sequence>
<feature type="transmembrane region" description="Helical" evidence="9">
    <location>
        <begin position="147"/>
        <end position="169"/>
    </location>
</feature>
<dbReference type="PANTHER" id="PTHR15948:SF0">
    <property type="entry name" value="GOLGI PH REGULATOR A-RELATED"/>
    <property type="match status" value="1"/>
</dbReference>
<feature type="domain" description="Golgi pH regulator conserved" evidence="11">
    <location>
        <begin position="142"/>
        <end position="207"/>
    </location>
</feature>
<evidence type="ECO:0000256" key="2">
    <source>
        <dbReference type="ARBA" id="ARBA00009478"/>
    </source>
</evidence>
<comment type="catalytic activity">
    <reaction evidence="7">
        <text>bromide(in) = bromide(out)</text>
        <dbReference type="Rhea" id="RHEA:75383"/>
        <dbReference type="ChEBI" id="CHEBI:15858"/>
    </reaction>
</comment>
<comment type="catalytic activity">
    <reaction evidence="8">
        <text>fluoride(in) = fluoride(out)</text>
        <dbReference type="Rhea" id="RHEA:76159"/>
        <dbReference type="ChEBI" id="CHEBI:17051"/>
    </reaction>
</comment>
<dbReference type="Pfam" id="PF12537">
    <property type="entry name" value="GPHR_N"/>
    <property type="match status" value="1"/>
</dbReference>
<keyword evidence="13" id="KW-1185">Reference proteome</keyword>
<reference evidence="12" key="3">
    <citation type="submission" date="2025-09" db="UniProtKB">
        <authorList>
            <consortium name="Ensembl"/>
        </authorList>
    </citation>
    <scope>IDENTIFICATION</scope>
</reference>
<dbReference type="Proteomes" id="UP000694397">
    <property type="component" value="Chromosome 1"/>
</dbReference>
<organism evidence="12 13">
    <name type="scientific">Scleropages formosus</name>
    <name type="common">Asian bonytongue</name>
    <name type="synonym">Osteoglossum formosum</name>
    <dbReference type="NCBI Taxonomy" id="113540"/>
    <lineage>
        <taxon>Eukaryota</taxon>
        <taxon>Metazoa</taxon>
        <taxon>Chordata</taxon>
        <taxon>Craniata</taxon>
        <taxon>Vertebrata</taxon>
        <taxon>Euteleostomi</taxon>
        <taxon>Actinopterygii</taxon>
        <taxon>Neopterygii</taxon>
        <taxon>Teleostei</taxon>
        <taxon>Osteoglossocephala</taxon>
        <taxon>Osteoglossomorpha</taxon>
        <taxon>Osteoglossiformes</taxon>
        <taxon>Osteoglossidae</taxon>
        <taxon>Scleropages</taxon>
    </lineage>
</organism>
<evidence type="ECO:0000259" key="11">
    <source>
        <dbReference type="Pfam" id="PF12537"/>
    </source>
</evidence>
<dbReference type="PANTHER" id="PTHR15948">
    <property type="entry name" value="G-PROTEIN COUPLED RECEPTOR 89-RELATED"/>
    <property type="match status" value="1"/>
</dbReference>
<dbReference type="GeneTree" id="ENSGT00390000000684"/>
<evidence type="ECO:0000256" key="4">
    <source>
        <dbReference type="ARBA" id="ARBA00022989"/>
    </source>
</evidence>
<evidence type="ECO:0000256" key="3">
    <source>
        <dbReference type="ARBA" id="ARBA00022692"/>
    </source>
</evidence>
<feature type="transmembrane region" description="Helical" evidence="9">
    <location>
        <begin position="110"/>
        <end position="127"/>
    </location>
</feature>
<evidence type="ECO:0000259" key="10">
    <source>
        <dbReference type="Pfam" id="PF12430"/>
    </source>
</evidence>
<evidence type="ECO:0000256" key="8">
    <source>
        <dbReference type="ARBA" id="ARBA00044702"/>
    </source>
</evidence>
<comment type="catalytic activity">
    <reaction evidence="6">
        <text>iodide(out) = iodide(in)</text>
        <dbReference type="Rhea" id="RHEA:66324"/>
        <dbReference type="ChEBI" id="CHEBI:16382"/>
    </reaction>
</comment>
<evidence type="ECO:0000256" key="7">
    <source>
        <dbReference type="ARBA" id="ARBA00035085"/>
    </source>
</evidence>
<dbReference type="Pfam" id="PF12430">
    <property type="entry name" value="ABA_GPCR"/>
    <property type="match status" value="1"/>
</dbReference>
<reference evidence="12" key="2">
    <citation type="submission" date="2025-08" db="UniProtKB">
        <authorList>
            <consortium name="Ensembl"/>
        </authorList>
    </citation>
    <scope>IDENTIFICATION</scope>
</reference>
<evidence type="ECO:0000256" key="1">
    <source>
        <dbReference type="ARBA" id="ARBA00004141"/>
    </source>
</evidence>
<dbReference type="GO" id="GO:0008308">
    <property type="term" value="F:voltage-gated monoatomic anion channel activity"/>
    <property type="evidence" value="ECO:0007669"/>
    <property type="project" value="TreeGrafter"/>
</dbReference>
<dbReference type="AlphaFoldDB" id="A0A8C9TVV3"/>
<feature type="transmembrane region" description="Helical" evidence="9">
    <location>
        <begin position="77"/>
        <end position="98"/>
    </location>
</feature>
<accession>A0A8C9TVV3</accession>
<evidence type="ECO:0000256" key="9">
    <source>
        <dbReference type="SAM" id="Phobius"/>
    </source>
</evidence>
<feature type="transmembrane region" description="Helical" evidence="9">
    <location>
        <begin position="42"/>
        <end position="65"/>
    </location>
</feature>
<name>A0A8C9TVV3_SCLFO</name>
<reference evidence="12 13" key="1">
    <citation type="submission" date="2019-04" db="EMBL/GenBank/DDBJ databases">
        <authorList>
            <consortium name="Wellcome Sanger Institute Data Sharing"/>
        </authorList>
    </citation>
    <scope>NUCLEOTIDE SEQUENCE [LARGE SCALE GENOMIC DNA]</scope>
</reference>
<evidence type="ECO:0000313" key="12">
    <source>
        <dbReference type="Ensembl" id="ENSSFOP00015057543.1"/>
    </source>
</evidence>
<proteinExistence type="inferred from homology"/>
<evidence type="ECO:0000313" key="13">
    <source>
        <dbReference type="Proteomes" id="UP000694397"/>
    </source>
</evidence>
<dbReference type="GO" id="GO:0051452">
    <property type="term" value="P:intracellular pH reduction"/>
    <property type="evidence" value="ECO:0007669"/>
    <property type="project" value="TreeGrafter"/>
</dbReference>
<dbReference type="InterPro" id="IPR015672">
    <property type="entry name" value="GPHR/GTG"/>
</dbReference>
<feature type="transmembrane region" description="Helical" evidence="9">
    <location>
        <begin position="310"/>
        <end position="328"/>
    </location>
</feature>
<feature type="transmembrane region" description="Helical" evidence="9">
    <location>
        <begin position="12"/>
        <end position="30"/>
    </location>
</feature>
<keyword evidence="5 9" id="KW-0472">Membrane</keyword>
<comment type="subcellular location">
    <subcellularLocation>
        <location evidence="1">Membrane</location>
        <topology evidence="1">Multi-pass membrane protein</topology>
    </subcellularLocation>
</comment>
<gene>
    <name evidence="12" type="primary">GPR89B</name>
    <name evidence="12" type="synonym">si:ch73-390b10.2</name>
</gene>
<dbReference type="GO" id="GO:0032580">
    <property type="term" value="C:Golgi cisterna membrane"/>
    <property type="evidence" value="ECO:0007669"/>
    <property type="project" value="TreeGrafter"/>
</dbReference>
<evidence type="ECO:0000256" key="5">
    <source>
        <dbReference type="ARBA" id="ARBA00023136"/>
    </source>
</evidence>
<dbReference type="InterPro" id="IPR025969">
    <property type="entry name" value="ABA_GPCR_dom"/>
</dbReference>
<feature type="transmembrane region" description="Helical" evidence="9">
    <location>
        <begin position="372"/>
        <end position="391"/>
    </location>
</feature>
<dbReference type="InterPro" id="IPR022535">
    <property type="entry name" value="Golgi_pH-regulator_cons_dom"/>
</dbReference>
<feature type="transmembrane region" description="Helical" evidence="9">
    <location>
        <begin position="335"/>
        <end position="352"/>
    </location>
</feature>
<dbReference type="Ensembl" id="ENSSFOT00015042899.1">
    <property type="protein sequence ID" value="ENSSFOP00015057543.1"/>
    <property type="gene ID" value="ENSSFOG00015023106.2"/>
</dbReference>
<feature type="transmembrane region" description="Helical" evidence="9">
    <location>
        <begin position="285"/>
        <end position="304"/>
    </location>
</feature>
<feature type="domain" description="Abscisic acid G-protein coupled receptor-like" evidence="10">
    <location>
        <begin position="327"/>
        <end position="392"/>
    </location>
</feature>
<dbReference type="OrthoDB" id="264392at2759"/>
<protein>
    <submittedName>
        <fullName evidence="12">G protein-coupled receptor 89B</fullName>
    </submittedName>
</protein>
<keyword evidence="4 9" id="KW-1133">Transmembrane helix</keyword>